<geneLocation type="plasmid" evidence="1 2">
    <name>unnamed</name>
</geneLocation>
<evidence type="ECO:0000313" key="2">
    <source>
        <dbReference type="Proteomes" id="UP000252038"/>
    </source>
</evidence>
<name>A0A344UPG5_9NEIS</name>
<protein>
    <submittedName>
        <fullName evidence="1">Uncharacterized protein</fullName>
    </submittedName>
</protein>
<organism evidence="1 2">
    <name type="scientific">Chromobacterium phragmitis</name>
    <dbReference type="NCBI Taxonomy" id="2202141"/>
    <lineage>
        <taxon>Bacteria</taxon>
        <taxon>Pseudomonadati</taxon>
        <taxon>Pseudomonadota</taxon>
        <taxon>Betaproteobacteria</taxon>
        <taxon>Neisseriales</taxon>
        <taxon>Chromobacteriaceae</taxon>
        <taxon>Chromobacterium</taxon>
    </lineage>
</organism>
<dbReference type="Proteomes" id="UP000252038">
    <property type="component" value="Plasmid unnamed"/>
</dbReference>
<accession>A0A344UPG5</accession>
<dbReference type="RefSeq" id="WP_114074597.1">
    <property type="nucleotide sequence ID" value="NZ_CP029555.1"/>
</dbReference>
<reference evidence="1 2" key="1">
    <citation type="submission" date="2018-05" db="EMBL/GenBank/DDBJ databases">
        <title>Genome sequencing, assembly and analysis of the novel insecticidal bacterium, Chromobacterium phragmitis.</title>
        <authorList>
            <person name="Sparks M.E."/>
            <person name="Blackburn M.B."/>
            <person name="Gundersen-Rindal D.E."/>
        </authorList>
    </citation>
    <scope>NUCLEOTIDE SEQUENCE [LARGE SCALE GENOMIC DNA]</scope>
    <source>
        <strain evidence="1">IIBBL 274-1</strain>
        <plasmid evidence="1 2">unnamed</plasmid>
    </source>
</reference>
<proteinExistence type="predicted"/>
<keyword evidence="1" id="KW-0614">Plasmid</keyword>
<dbReference type="EMBL" id="CP029555">
    <property type="protein sequence ID" value="AXE37163.1"/>
    <property type="molecule type" value="Genomic_DNA"/>
</dbReference>
<gene>
    <name evidence="1" type="ORF">DK843_22710</name>
</gene>
<sequence length="271" mass="30411">MNANPFAYLIRSPWRGIQVHNVKLMDVTHHADDNRVLLHVEYQGQRHELPHAPSYLASHVGMIPAGGLVGYVHGGSLGIVFHQYQDQTLRRVPEMDLPIDSRGPDGRLVDIVGWACAARPEGFHAPVGLIPGMDGQFERDQTVEVSVRAPQEFLQECKRYQLTPEAMLRSFIGDVTGIMNWGRSPRADGYSSNGSDERNMAEAWLERAHGRDKIDLAALEDQEYQAEERRAEREEFGFLMDEYLDAGGKAEDLHVQVQAIVDQQAAQNEAN</sequence>
<evidence type="ECO:0000313" key="1">
    <source>
        <dbReference type="EMBL" id="AXE37163.1"/>
    </source>
</evidence>
<dbReference type="AlphaFoldDB" id="A0A344UPG5"/>
<dbReference type="KEGG" id="chrb:DK843_22710"/>